<evidence type="ECO:0000256" key="1">
    <source>
        <dbReference type="SAM" id="MobiDB-lite"/>
    </source>
</evidence>
<dbReference type="Pfam" id="PF05991">
    <property type="entry name" value="NYN_YacP"/>
    <property type="match status" value="1"/>
</dbReference>
<name>W7U7K2_9STRA</name>
<evidence type="ECO:0000313" key="4">
    <source>
        <dbReference type="Proteomes" id="UP000019335"/>
    </source>
</evidence>
<accession>W7U7K2</accession>
<feature type="region of interest" description="Disordered" evidence="1">
    <location>
        <begin position="95"/>
        <end position="126"/>
    </location>
</feature>
<dbReference type="AlphaFoldDB" id="W7U7K2"/>
<dbReference type="OrthoDB" id="513221at2759"/>
<dbReference type="PANTHER" id="PTHR34547:SF1">
    <property type="entry name" value="YACP-LIKE NYN DOMAIN PROTEIN"/>
    <property type="match status" value="1"/>
</dbReference>
<feature type="compositionally biased region" description="Basic and acidic residues" evidence="1">
    <location>
        <begin position="100"/>
        <end position="121"/>
    </location>
</feature>
<feature type="chain" id="PRO_5004901543" evidence="2">
    <location>
        <begin position="29"/>
        <end position="346"/>
    </location>
</feature>
<evidence type="ECO:0000313" key="3">
    <source>
        <dbReference type="EMBL" id="EWM28811.1"/>
    </source>
</evidence>
<reference evidence="3 4" key="1">
    <citation type="journal article" date="2014" name="Mol. Plant">
        <title>Chromosome Scale Genome Assembly and Transcriptome Profiling of Nannochloropsis gaditana in Nitrogen Depletion.</title>
        <authorList>
            <person name="Corteggiani Carpinelli E."/>
            <person name="Telatin A."/>
            <person name="Vitulo N."/>
            <person name="Forcato C."/>
            <person name="D'Angelo M."/>
            <person name="Schiavon R."/>
            <person name="Vezzi A."/>
            <person name="Giacometti G.M."/>
            <person name="Morosinotto T."/>
            <person name="Valle G."/>
        </authorList>
    </citation>
    <scope>NUCLEOTIDE SEQUENCE [LARGE SCALE GENOMIC DNA]</scope>
    <source>
        <strain evidence="3 4">B-31</strain>
    </source>
</reference>
<feature type="signal peptide" evidence="2">
    <location>
        <begin position="1"/>
        <end position="28"/>
    </location>
</feature>
<keyword evidence="4" id="KW-1185">Reference proteome</keyword>
<evidence type="ECO:0000256" key="2">
    <source>
        <dbReference type="SAM" id="SignalP"/>
    </source>
</evidence>
<sequence length="346" mass="39470">MWCSRFRGYFYGLLVLISIALFSMDSKAMISEVATSTMRWNGCVAFVTAPLVNKNPLSLHLSPIGWPLETNFICSIRRTRQQVACFASRASKKRRTSGRIRKESADNERNDEGGIQRDQQDAPRVSSQINIPVRRQIAFVKQMKKIVKEEERPNTAVTKKARKKKVLGQREAIASDYASFKPSVCTTYLLVDGYNVINNWTKMIKARSVAGMPSARQALLEQLRYIHHSRRWKVVVAYDEHTPGSELRIMEGDVDEVFTGERDSADSYIERRAVELCKSGDVLRVKVATDDRTIQVVSMASGAETMSTSSLIREIYLARRELLFQRDGTDWRTTKSFDDAQEYFVD</sequence>
<proteinExistence type="predicted"/>
<organism evidence="3 4">
    <name type="scientific">Nannochloropsis gaditana</name>
    <dbReference type="NCBI Taxonomy" id="72520"/>
    <lineage>
        <taxon>Eukaryota</taxon>
        <taxon>Sar</taxon>
        <taxon>Stramenopiles</taxon>
        <taxon>Ochrophyta</taxon>
        <taxon>Eustigmatophyceae</taxon>
        <taxon>Eustigmatales</taxon>
        <taxon>Monodopsidaceae</taxon>
        <taxon>Nannochloropsis</taxon>
    </lineage>
</organism>
<dbReference type="Proteomes" id="UP000019335">
    <property type="component" value="Chromosome 4"/>
</dbReference>
<dbReference type="PANTHER" id="PTHR34547">
    <property type="entry name" value="YACP-LIKE NYN DOMAIN PROTEIN"/>
    <property type="match status" value="1"/>
</dbReference>
<keyword evidence="2" id="KW-0732">Signal</keyword>
<comment type="caution">
    <text evidence="3">The sequence shown here is derived from an EMBL/GenBank/DDBJ whole genome shotgun (WGS) entry which is preliminary data.</text>
</comment>
<protein>
    <submittedName>
        <fullName evidence="3">Pin domain containing protein</fullName>
    </submittedName>
</protein>
<dbReference type="InterPro" id="IPR010298">
    <property type="entry name" value="YacP-like"/>
</dbReference>
<gene>
    <name evidence="3" type="ORF">Naga_100002g65</name>
</gene>
<dbReference type="EMBL" id="AZIL01000274">
    <property type="protein sequence ID" value="EWM28811.1"/>
    <property type="molecule type" value="Genomic_DNA"/>
</dbReference>